<feature type="region of interest" description="Disordered" evidence="22">
    <location>
        <begin position="1"/>
        <end position="24"/>
    </location>
</feature>
<evidence type="ECO:0000256" key="5">
    <source>
        <dbReference type="ARBA" id="ARBA00011882"/>
    </source>
</evidence>
<evidence type="ECO:0000256" key="9">
    <source>
        <dbReference type="ARBA" id="ARBA00022729"/>
    </source>
</evidence>
<keyword evidence="12" id="KW-0560">Oxidoreductase</keyword>
<comment type="catalytic activity">
    <reaction evidence="15">
        <text>A + NH4(+) + H2O = hydroxylamine + AH2 + H(+)</text>
        <dbReference type="Rhea" id="RHEA:22052"/>
        <dbReference type="ChEBI" id="CHEBI:13193"/>
        <dbReference type="ChEBI" id="CHEBI:15377"/>
        <dbReference type="ChEBI" id="CHEBI:15378"/>
        <dbReference type="ChEBI" id="CHEBI:15429"/>
        <dbReference type="ChEBI" id="CHEBI:17499"/>
        <dbReference type="ChEBI" id="CHEBI:28938"/>
        <dbReference type="EC" id="1.7.99.1"/>
    </reaction>
</comment>
<keyword evidence="26" id="KW-1185">Reference proteome</keyword>
<evidence type="ECO:0000256" key="4">
    <source>
        <dbReference type="ARBA" id="ARBA00011738"/>
    </source>
</evidence>
<dbReference type="AlphaFoldDB" id="Q2SE04"/>
<feature type="signal peptide" evidence="23">
    <location>
        <begin position="1"/>
        <end position="45"/>
    </location>
</feature>
<evidence type="ECO:0000256" key="3">
    <source>
        <dbReference type="ARBA" id="ARBA00004418"/>
    </source>
</evidence>
<name>Q2SE04_HAHCH</name>
<dbReference type="EC" id="1.7.99.1" evidence="16"/>
<feature type="domain" description="Cytochrome c" evidence="24">
    <location>
        <begin position="85"/>
        <end position="164"/>
    </location>
</feature>
<dbReference type="Proteomes" id="UP000000238">
    <property type="component" value="Chromosome"/>
</dbReference>
<keyword evidence="10" id="KW-0574">Periplasm</keyword>
<keyword evidence="6" id="KW-0813">Transport</keyword>
<evidence type="ECO:0000256" key="2">
    <source>
        <dbReference type="ARBA" id="ARBA00001971"/>
    </source>
</evidence>
<comment type="subcellular location">
    <subcellularLocation>
        <location evidence="3">Periplasm</location>
    </subcellularLocation>
</comment>
<dbReference type="eggNOG" id="COG2010">
    <property type="taxonomic scope" value="Bacteria"/>
</dbReference>
<dbReference type="InterPro" id="IPR036909">
    <property type="entry name" value="Cyt_c-like_dom_sf"/>
</dbReference>
<evidence type="ECO:0000256" key="13">
    <source>
        <dbReference type="ARBA" id="ARBA00023004"/>
    </source>
</evidence>
<evidence type="ECO:0000256" key="15">
    <source>
        <dbReference type="ARBA" id="ARBA00051350"/>
    </source>
</evidence>
<evidence type="ECO:0000256" key="17">
    <source>
        <dbReference type="ARBA" id="ARBA00071688"/>
    </source>
</evidence>
<sequence length="594" mass="65354">MQSASATQTDRAQQRRRQSPIGPFRLPYPTLTLALVAALSNPALAETKSDLVNSPPGKYESAPTAMTGEGLRIVRSPGAPDLTEEEFQKATRIYFERCAGCHGVLRKGATGKPLTPDITQAKGSDYLEAFINYGSPAGMPNWGTSGDFTADEVKLMAKFLQHEPPQPPEWGMAEMKNSWKVLVKPEDRPSKQLNKLNLKNLFSVTLRDAGQIALIDGDSKKIVTIIKTGYAVHISRLSSSGRYLFVIGRDAKVNMIDLWMETPDTVAEIKVGLEARSVETSKYKGFEDTYAIAGAYWPPQYVIMDGETMEPLKIVSTRGMTVDTQEYHPEPRVAAIVASHEKPEFIVNVKETGKILLVNYEDINALKVTTIDAARFLHDGGWDNTHRYFLTAANQSNKVAVIDSKDGALEALIDVGAIPHPGRGANFTDAKYGPVWATSHLGDGSIAVIGTDPDKHGDYAWKQVRSLNAQGGGSLFIKTHPKSRHLYVDTPLNPDVNISQSVAVFDLNDIEAKYKVLPIAQWAELGDGPKRVVQPEFNEAGDEVWFSVWNGKEQESAIVVVDDKTLALKTVIKDSRLVTPTGKFNVYNTQHDIY</sequence>
<dbReference type="InterPro" id="IPR011048">
    <property type="entry name" value="Haem_d1_sf"/>
</dbReference>
<dbReference type="GO" id="GO:0009055">
    <property type="term" value="F:electron transfer activity"/>
    <property type="evidence" value="ECO:0007669"/>
    <property type="project" value="InterPro"/>
</dbReference>
<dbReference type="KEGG" id="hch:HCH_04416"/>
<dbReference type="EC" id="1.7.2.1" evidence="5"/>
<evidence type="ECO:0000256" key="6">
    <source>
        <dbReference type="ARBA" id="ARBA00022448"/>
    </source>
</evidence>
<feature type="compositionally biased region" description="Low complexity" evidence="22">
    <location>
        <begin position="1"/>
        <end position="11"/>
    </location>
</feature>
<evidence type="ECO:0000256" key="8">
    <source>
        <dbReference type="ARBA" id="ARBA00022723"/>
    </source>
</evidence>
<dbReference type="FunFam" id="2.140.10.20:FF:000001">
    <property type="entry name" value="Nitrite reductase NirS"/>
    <property type="match status" value="1"/>
</dbReference>
<feature type="chain" id="PRO_5004215331" description="Nitrite reductase" evidence="23">
    <location>
        <begin position="46"/>
        <end position="594"/>
    </location>
</feature>
<dbReference type="GO" id="GO:0050418">
    <property type="term" value="F:hydroxylamine reductase activity"/>
    <property type="evidence" value="ECO:0007669"/>
    <property type="project" value="UniProtKB-EC"/>
</dbReference>
<dbReference type="Gene3D" id="2.140.10.20">
    <property type="entry name" value="C-terminal (heme d1) domain of cytochrome cd1-nitrite reductase"/>
    <property type="match status" value="1"/>
</dbReference>
<keyword evidence="7 21" id="KW-0349">Heme</keyword>
<dbReference type="InterPro" id="IPR003143">
    <property type="entry name" value="Cyt_cd1_C_sf"/>
</dbReference>
<dbReference type="STRING" id="349521.HCH_04416"/>
<evidence type="ECO:0000259" key="24">
    <source>
        <dbReference type="PROSITE" id="PS51007"/>
    </source>
</evidence>
<comment type="subunit">
    <text evidence="4">Homodimer.</text>
</comment>
<keyword evidence="11" id="KW-0249">Electron transport</keyword>
<evidence type="ECO:0000256" key="22">
    <source>
        <dbReference type="SAM" id="MobiDB-lite"/>
    </source>
</evidence>
<evidence type="ECO:0000256" key="1">
    <source>
        <dbReference type="ARBA" id="ARBA00001926"/>
    </source>
</evidence>
<keyword evidence="13 21" id="KW-0408">Iron</keyword>
<keyword evidence="8 21" id="KW-0479">Metal-binding</keyword>
<evidence type="ECO:0000313" key="26">
    <source>
        <dbReference type="Proteomes" id="UP000000238"/>
    </source>
</evidence>
<comment type="catalytic activity">
    <reaction evidence="14">
        <text>nitric oxide + Fe(III)-[cytochrome c] + H2O = Fe(II)-[cytochrome c] + nitrite + 2 H(+)</text>
        <dbReference type="Rhea" id="RHEA:15233"/>
        <dbReference type="Rhea" id="RHEA-COMP:10350"/>
        <dbReference type="Rhea" id="RHEA-COMP:14399"/>
        <dbReference type="ChEBI" id="CHEBI:15377"/>
        <dbReference type="ChEBI" id="CHEBI:15378"/>
        <dbReference type="ChEBI" id="CHEBI:16301"/>
        <dbReference type="ChEBI" id="CHEBI:16480"/>
        <dbReference type="ChEBI" id="CHEBI:29033"/>
        <dbReference type="ChEBI" id="CHEBI:29034"/>
        <dbReference type="EC" id="1.7.2.1"/>
    </reaction>
</comment>
<dbReference type="SUPFAM" id="SSF46626">
    <property type="entry name" value="Cytochrome c"/>
    <property type="match status" value="1"/>
</dbReference>
<gene>
    <name evidence="25" type="ordered locus">HCH_04416</name>
</gene>
<dbReference type="EMBL" id="CP000155">
    <property type="protein sequence ID" value="ABC31120.1"/>
    <property type="molecule type" value="Genomic_DNA"/>
</dbReference>
<evidence type="ECO:0000256" key="7">
    <source>
        <dbReference type="ARBA" id="ARBA00022617"/>
    </source>
</evidence>
<comment type="cofactor">
    <cofactor evidence="2">
        <name>heme</name>
        <dbReference type="ChEBI" id="CHEBI:30413"/>
    </cofactor>
</comment>
<reference evidence="25 26" key="1">
    <citation type="journal article" date="2005" name="Nucleic Acids Res.">
        <title>Genomic blueprint of Hahella chejuensis, a marine microbe producing an algicidal agent.</title>
        <authorList>
            <person name="Jeong H."/>
            <person name="Yim J.H."/>
            <person name="Lee C."/>
            <person name="Choi S.-H."/>
            <person name="Park Y.K."/>
            <person name="Yoon S.H."/>
            <person name="Hur C.-G."/>
            <person name="Kang H.-Y."/>
            <person name="Kim D."/>
            <person name="Lee H.H."/>
            <person name="Park K.H."/>
            <person name="Park S.-H."/>
            <person name="Park H.-S."/>
            <person name="Lee H.K."/>
            <person name="Oh T.K."/>
            <person name="Kim J.F."/>
        </authorList>
    </citation>
    <scope>NUCLEOTIDE SEQUENCE [LARGE SCALE GENOMIC DNA]</scope>
    <source>
        <strain evidence="25 26">KCTC 2396</strain>
    </source>
</reference>
<evidence type="ECO:0000256" key="16">
    <source>
        <dbReference type="ARBA" id="ARBA00067067"/>
    </source>
</evidence>
<evidence type="ECO:0000256" key="18">
    <source>
        <dbReference type="ARBA" id="ARBA00075012"/>
    </source>
</evidence>
<dbReference type="InterPro" id="IPR009056">
    <property type="entry name" value="Cyt_c-like_dom"/>
</dbReference>
<dbReference type="PROSITE" id="PS51007">
    <property type="entry name" value="CYTC"/>
    <property type="match status" value="1"/>
</dbReference>
<protein>
    <recommendedName>
        <fullName evidence="17">Nitrite reductase</fullName>
        <ecNumber evidence="5">1.7.2.1</ecNumber>
        <ecNumber evidence="16">1.7.99.1</ecNumber>
    </recommendedName>
    <alternativeName>
        <fullName evidence="19">Cytochrome cd1</fullName>
    </alternativeName>
    <alternativeName>
        <fullName evidence="20">Cytochrome oxidase</fullName>
    </alternativeName>
    <alternativeName>
        <fullName evidence="18">Hydroxylamine reductase</fullName>
    </alternativeName>
</protein>
<comment type="cofactor">
    <cofactor evidence="1">
        <name>heme c</name>
        <dbReference type="ChEBI" id="CHEBI:61717"/>
    </cofactor>
</comment>
<dbReference type="HOGENOM" id="CLU_025262_0_0_6"/>
<evidence type="ECO:0000256" key="12">
    <source>
        <dbReference type="ARBA" id="ARBA00023002"/>
    </source>
</evidence>
<dbReference type="FunFam" id="1.10.760.10:FF:000027">
    <property type="entry name" value="Nitrite reductase"/>
    <property type="match status" value="1"/>
</dbReference>
<dbReference type="Pfam" id="PF13442">
    <property type="entry name" value="Cytochrome_CBB3"/>
    <property type="match status" value="1"/>
</dbReference>
<dbReference type="Pfam" id="PF02239">
    <property type="entry name" value="Cytochrom_D1"/>
    <property type="match status" value="1"/>
</dbReference>
<dbReference type="RefSeq" id="WP_011398187.1">
    <property type="nucleotide sequence ID" value="NC_007645.1"/>
</dbReference>
<dbReference type="GO" id="GO:0046872">
    <property type="term" value="F:metal ion binding"/>
    <property type="evidence" value="ECO:0007669"/>
    <property type="project" value="UniProtKB-KW"/>
</dbReference>
<dbReference type="SUPFAM" id="SSF51004">
    <property type="entry name" value="C-terminal (heme d1) domain of cytochrome cd1-nitrite reductase"/>
    <property type="match status" value="1"/>
</dbReference>
<proteinExistence type="predicted"/>
<evidence type="ECO:0000313" key="25">
    <source>
        <dbReference type="EMBL" id="ABC31120.1"/>
    </source>
</evidence>
<dbReference type="GO" id="GO:0020037">
    <property type="term" value="F:heme binding"/>
    <property type="evidence" value="ECO:0007669"/>
    <property type="project" value="InterPro"/>
</dbReference>
<dbReference type="CDD" id="cd20779">
    <property type="entry name" value="8prop_hemeD1_NirS"/>
    <property type="match status" value="1"/>
</dbReference>
<dbReference type="GO" id="GO:0042597">
    <property type="term" value="C:periplasmic space"/>
    <property type="evidence" value="ECO:0007669"/>
    <property type="project" value="UniProtKB-SubCell"/>
</dbReference>
<evidence type="ECO:0000256" key="14">
    <source>
        <dbReference type="ARBA" id="ARBA00049340"/>
    </source>
</evidence>
<evidence type="ECO:0000256" key="20">
    <source>
        <dbReference type="ARBA" id="ARBA00080115"/>
    </source>
</evidence>
<organism evidence="25 26">
    <name type="scientific">Hahella chejuensis (strain KCTC 2396)</name>
    <dbReference type="NCBI Taxonomy" id="349521"/>
    <lineage>
        <taxon>Bacteria</taxon>
        <taxon>Pseudomonadati</taxon>
        <taxon>Pseudomonadota</taxon>
        <taxon>Gammaproteobacteria</taxon>
        <taxon>Oceanospirillales</taxon>
        <taxon>Hahellaceae</taxon>
        <taxon>Hahella</taxon>
    </lineage>
</organism>
<evidence type="ECO:0000256" key="10">
    <source>
        <dbReference type="ARBA" id="ARBA00022764"/>
    </source>
</evidence>
<keyword evidence="9 23" id="KW-0732">Signal</keyword>
<dbReference type="GO" id="GO:0050421">
    <property type="term" value="F:nitrite reductase (NO-forming) activity"/>
    <property type="evidence" value="ECO:0007669"/>
    <property type="project" value="UniProtKB-EC"/>
</dbReference>
<evidence type="ECO:0000256" key="21">
    <source>
        <dbReference type="PROSITE-ProRule" id="PRU00433"/>
    </source>
</evidence>
<evidence type="ECO:0000256" key="19">
    <source>
        <dbReference type="ARBA" id="ARBA00077813"/>
    </source>
</evidence>
<evidence type="ECO:0000256" key="11">
    <source>
        <dbReference type="ARBA" id="ARBA00022982"/>
    </source>
</evidence>
<accession>Q2SE04</accession>
<dbReference type="Gene3D" id="1.10.760.10">
    <property type="entry name" value="Cytochrome c-like domain"/>
    <property type="match status" value="1"/>
</dbReference>
<evidence type="ECO:0000256" key="23">
    <source>
        <dbReference type="SAM" id="SignalP"/>
    </source>
</evidence>